<sequence length="471" mass="53824">MRTLSLNGHGLGNPQTINELHGLVKKEGPNLVFLMETRLSSSSLQWLRVQFRMCGCLGVDRHGQGRGLALLWDSTVTVNIESYSDHHIHAEVIQSDGVTWRLTCFYGHSERALQHRSWSLLRQLRPTSDTPWEKDEIMWRQRSRVSWLTEGDKNTKFFHESATKRRRTNTIVGIHDQNVVWQTDPLELERVTVDYFTQMFTSSNPHAIDDVVEKIVGVVTPGLNDDLIQPFTHAEVQRALFQMHPSKAPNPDDSQSAFVPGRMISDNIIIAFETIHYLKNLRNGKNAQMAVKLDMSKAYDRVEWDYLQAIMLKLGFHENWVRLIMVCVRTPTYAVMVNGEPKGYVKPQRGCHNPIFTLGIFSSVDTRNGAARTEPSLPDSQRVDPQARMRWKEDTFMHDVQLSDRKDFPRSSRNLDRKNALRRTKNTPMASVCGTISHEPKLGFPQFQNFKGEGSAIFPTVPRTSKTDVGS</sequence>
<accession>A0A2N9GYA4</accession>
<dbReference type="InterPro" id="IPR000477">
    <property type="entry name" value="RT_dom"/>
</dbReference>
<dbReference type="PANTHER" id="PTHR46890">
    <property type="entry name" value="NON-LTR RETROLELEMENT REVERSE TRANSCRIPTASE-LIKE PROTEIN-RELATED"/>
    <property type="match status" value="1"/>
</dbReference>
<dbReference type="InterPro" id="IPR036691">
    <property type="entry name" value="Endo/exonu/phosph_ase_sf"/>
</dbReference>
<dbReference type="Pfam" id="PF00078">
    <property type="entry name" value="RVT_1"/>
    <property type="match status" value="1"/>
</dbReference>
<dbReference type="SUPFAM" id="SSF56219">
    <property type="entry name" value="DNase I-like"/>
    <property type="match status" value="1"/>
</dbReference>
<protein>
    <recommendedName>
        <fullName evidence="1">Reverse transcriptase domain-containing protein</fullName>
    </recommendedName>
</protein>
<dbReference type="AlphaFoldDB" id="A0A2N9GYA4"/>
<dbReference type="PANTHER" id="PTHR46890:SF48">
    <property type="entry name" value="RNA-DIRECTED DNA POLYMERASE"/>
    <property type="match status" value="1"/>
</dbReference>
<proteinExistence type="predicted"/>
<name>A0A2N9GYA4_FAGSY</name>
<gene>
    <name evidence="2" type="ORF">FSB_LOCUS32624</name>
</gene>
<organism evidence="2">
    <name type="scientific">Fagus sylvatica</name>
    <name type="common">Beechnut</name>
    <dbReference type="NCBI Taxonomy" id="28930"/>
    <lineage>
        <taxon>Eukaryota</taxon>
        <taxon>Viridiplantae</taxon>
        <taxon>Streptophyta</taxon>
        <taxon>Embryophyta</taxon>
        <taxon>Tracheophyta</taxon>
        <taxon>Spermatophyta</taxon>
        <taxon>Magnoliopsida</taxon>
        <taxon>eudicotyledons</taxon>
        <taxon>Gunneridae</taxon>
        <taxon>Pentapetalae</taxon>
        <taxon>rosids</taxon>
        <taxon>fabids</taxon>
        <taxon>Fagales</taxon>
        <taxon>Fagaceae</taxon>
        <taxon>Fagus</taxon>
    </lineage>
</organism>
<dbReference type="InterPro" id="IPR052343">
    <property type="entry name" value="Retrotransposon-Effector_Assoc"/>
</dbReference>
<feature type="domain" description="Reverse transcriptase" evidence="1">
    <location>
        <begin position="249"/>
        <end position="340"/>
    </location>
</feature>
<dbReference type="Gene3D" id="3.60.10.10">
    <property type="entry name" value="Endonuclease/exonuclease/phosphatase"/>
    <property type="match status" value="1"/>
</dbReference>
<evidence type="ECO:0000259" key="1">
    <source>
        <dbReference type="Pfam" id="PF00078"/>
    </source>
</evidence>
<dbReference type="EMBL" id="OIVN01002567">
    <property type="protein sequence ID" value="SPD04742.1"/>
    <property type="molecule type" value="Genomic_DNA"/>
</dbReference>
<evidence type="ECO:0000313" key="2">
    <source>
        <dbReference type="EMBL" id="SPD04742.1"/>
    </source>
</evidence>
<reference evidence="2" key="1">
    <citation type="submission" date="2018-02" db="EMBL/GenBank/DDBJ databases">
        <authorList>
            <person name="Cohen D.B."/>
            <person name="Kent A.D."/>
        </authorList>
    </citation>
    <scope>NUCLEOTIDE SEQUENCE</scope>
</reference>